<proteinExistence type="predicted"/>
<dbReference type="Proteomes" id="UP000631114">
    <property type="component" value="Unassembled WGS sequence"/>
</dbReference>
<evidence type="ECO:0000313" key="2">
    <source>
        <dbReference type="Proteomes" id="UP000631114"/>
    </source>
</evidence>
<gene>
    <name evidence="1" type="ORF">IFM89_029464</name>
</gene>
<evidence type="ECO:0000313" key="1">
    <source>
        <dbReference type="EMBL" id="KAF9606865.1"/>
    </source>
</evidence>
<name>A0A835LTE0_9MAGN</name>
<dbReference type="EMBL" id="JADFTS010000005">
    <property type="protein sequence ID" value="KAF9606865.1"/>
    <property type="molecule type" value="Genomic_DNA"/>
</dbReference>
<accession>A0A835LTE0</accession>
<comment type="caution">
    <text evidence="1">The sequence shown here is derived from an EMBL/GenBank/DDBJ whole genome shotgun (WGS) entry which is preliminary data.</text>
</comment>
<keyword evidence="2" id="KW-1185">Reference proteome</keyword>
<dbReference type="OrthoDB" id="1913335at2759"/>
<sequence>MKLPHTSGRQGCARIEEELIKESLDGIITRTQLFVATHTSKDGSCPFPAVKPSLVYGRDGKGRVRGLGTGVTKTVIHVAAPSKKIVEEEKRKCEIKDENVRLVMQCLDEESTARTYLTGKKQASDQINQEIGVQPNNFFLSKDNAAELYVGEETLADISIGDTITWPKTFVKSI</sequence>
<dbReference type="AlphaFoldDB" id="A0A835LTE0"/>
<protein>
    <submittedName>
        <fullName evidence="1">Uncharacterized protein</fullName>
    </submittedName>
</protein>
<reference evidence="1 2" key="1">
    <citation type="submission" date="2020-10" db="EMBL/GenBank/DDBJ databases">
        <title>The Coptis chinensis genome and diversification of protoberbering-type alkaloids.</title>
        <authorList>
            <person name="Wang B."/>
            <person name="Shu S."/>
            <person name="Song C."/>
            <person name="Liu Y."/>
        </authorList>
    </citation>
    <scope>NUCLEOTIDE SEQUENCE [LARGE SCALE GENOMIC DNA]</scope>
    <source>
        <strain evidence="1">HL-2020</strain>
        <tissue evidence="1">Leaf</tissue>
    </source>
</reference>
<organism evidence="1 2">
    <name type="scientific">Coptis chinensis</name>
    <dbReference type="NCBI Taxonomy" id="261450"/>
    <lineage>
        <taxon>Eukaryota</taxon>
        <taxon>Viridiplantae</taxon>
        <taxon>Streptophyta</taxon>
        <taxon>Embryophyta</taxon>
        <taxon>Tracheophyta</taxon>
        <taxon>Spermatophyta</taxon>
        <taxon>Magnoliopsida</taxon>
        <taxon>Ranunculales</taxon>
        <taxon>Ranunculaceae</taxon>
        <taxon>Coptidoideae</taxon>
        <taxon>Coptis</taxon>
    </lineage>
</organism>